<comment type="caution">
    <text evidence="5">The sequence shown here is derived from an EMBL/GenBank/DDBJ whole genome shotgun (WGS) entry which is preliminary data.</text>
</comment>
<dbReference type="SMART" id="SM00091">
    <property type="entry name" value="PAS"/>
    <property type="match status" value="1"/>
</dbReference>
<feature type="domain" description="GGDEF" evidence="4">
    <location>
        <begin position="216"/>
        <end position="350"/>
    </location>
</feature>
<dbReference type="SMART" id="SM00052">
    <property type="entry name" value="EAL"/>
    <property type="match status" value="1"/>
</dbReference>
<dbReference type="InterPro" id="IPR001633">
    <property type="entry name" value="EAL_dom"/>
</dbReference>
<dbReference type="InterPro" id="IPR035919">
    <property type="entry name" value="EAL_sf"/>
</dbReference>
<dbReference type="PROSITE" id="PS50113">
    <property type="entry name" value="PAC"/>
    <property type="match status" value="2"/>
</dbReference>
<feature type="domain" description="PAC" evidence="2">
    <location>
        <begin position="3"/>
        <end position="57"/>
    </location>
</feature>
<evidence type="ECO:0000259" key="2">
    <source>
        <dbReference type="PROSITE" id="PS50113"/>
    </source>
</evidence>
<dbReference type="SUPFAM" id="SSF55073">
    <property type="entry name" value="Nucleotide cyclase"/>
    <property type="match status" value="1"/>
</dbReference>
<dbReference type="NCBIfam" id="TIGR00229">
    <property type="entry name" value="sensory_box"/>
    <property type="match status" value="1"/>
</dbReference>
<dbReference type="PROSITE" id="PS50883">
    <property type="entry name" value="EAL"/>
    <property type="match status" value="1"/>
</dbReference>
<evidence type="ECO:0000259" key="4">
    <source>
        <dbReference type="PROSITE" id="PS50887"/>
    </source>
</evidence>
<reference evidence="5" key="1">
    <citation type="submission" date="2020-10" db="EMBL/GenBank/DDBJ databases">
        <authorList>
            <person name="Castelo-Branco R."/>
            <person name="Eusebio N."/>
            <person name="Adriana R."/>
            <person name="Vieira A."/>
            <person name="Brugerolle De Fraissinette N."/>
            <person name="Rezende De Castro R."/>
            <person name="Schneider M.P."/>
            <person name="Vasconcelos V."/>
            <person name="Leao P.N."/>
        </authorList>
    </citation>
    <scope>NUCLEOTIDE SEQUENCE</scope>
    <source>
        <strain evidence="5">LEGE 12446</strain>
    </source>
</reference>
<dbReference type="Gene3D" id="3.30.70.270">
    <property type="match status" value="1"/>
</dbReference>
<dbReference type="Pfam" id="PF08448">
    <property type="entry name" value="PAS_4"/>
    <property type="match status" value="1"/>
</dbReference>
<accession>A0A8J7D9A6</accession>
<dbReference type="InterPro" id="IPR013656">
    <property type="entry name" value="PAS_4"/>
</dbReference>
<dbReference type="InterPro" id="IPR000014">
    <property type="entry name" value="PAS"/>
</dbReference>
<dbReference type="InterPro" id="IPR000160">
    <property type="entry name" value="GGDEF_dom"/>
</dbReference>
<dbReference type="InterPro" id="IPR000700">
    <property type="entry name" value="PAS-assoc_C"/>
</dbReference>
<dbReference type="CDD" id="cd01949">
    <property type="entry name" value="GGDEF"/>
    <property type="match status" value="1"/>
</dbReference>
<feature type="domain" description="EAL" evidence="3">
    <location>
        <begin position="359"/>
        <end position="615"/>
    </location>
</feature>
<dbReference type="AlphaFoldDB" id="A0A8J7D9A6"/>
<feature type="domain" description="PAS" evidence="1">
    <location>
        <begin position="58"/>
        <end position="110"/>
    </location>
</feature>
<dbReference type="InterPro" id="IPR052155">
    <property type="entry name" value="Biofilm_reg_signaling"/>
</dbReference>
<dbReference type="FunFam" id="3.30.70.270:FF:000001">
    <property type="entry name" value="Diguanylate cyclase domain protein"/>
    <property type="match status" value="1"/>
</dbReference>
<dbReference type="PROSITE" id="PS50112">
    <property type="entry name" value="PAS"/>
    <property type="match status" value="1"/>
</dbReference>
<dbReference type="InterPro" id="IPR043128">
    <property type="entry name" value="Rev_trsase/Diguanyl_cyclase"/>
</dbReference>
<dbReference type="EMBL" id="JADEXS010000062">
    <property type="protein sequence ID" value="MBE9022156.1"/>
    <property type="molecule type" value="Genomic_DNA"/>
</dbReference>
<proteinExistence type="predicted"/>
<dbReference type="Gene3D" id="3.20.20.450">
    <property type="entry name" value="EAL domain"/>
    <property type="match status" value="1"/>
</dbReference>
<dbReference type="Pfam" id="PF00990">
    <property type="entry name" value="GGDEF"/>
    <property type="match status" value="1"/>
</dbReference>
<dbReference type="Gene3D" id="3.30.450.20">
    <property type="entry name" value="PAS domain"/>
    <property type="match status" value="2"/>
</dbReference>
<dbReference type="PANTHER" id="PTHR44757:SF2">
    <property type="entry name" value="BIOFILM ARCHITECTURE MAINTENANCE PROTEIN MBAA"/>
    <property type="match status" value="1"/>
</dbReference>
<evidence type="ECO:0000313" key="6">
    <source>
        <dbReference type="Proteomes" id="UP000622533"/>
    </source>
</evidence>
<dbReference type="Pfam" id="PF00563">
    <property type="entry name" value="EAL"/>
    <property type="match status" value="1"/>
</dbReference>
<dbReference type="CDD" id="cd00130">
    <property type="entry name" value="PAS"/>
    <property type="match status" value="1"/>
</dbReference>
<dbReference type="PANTHER" id="PTHR44757">
    <property type="entry name" value="DIGUANYLATE CYCLASE DGCP"/>
    <property type="match status" value="1"/>
</dbReference>
<evidence type="ECO:0000259" key="1">
    <source>
        <dbReference type="PROSITE" id="PS50112"/>
    </source>
</evidence>
<keyword evidence="6" id="KW-1185">Reference proteome</keyword>
<dbReference type="SUPFAM" id="SSF55785">
    <property type="entry name" value="PYP-like sensor domain (PAS domain)"/>
    <property type="match status" value="1"/>
</dbReference>
<dbReference type="SMART" id="SM00267">
    <property type="entry name" value="GGDEF"/>
    <property type="match status" value="1"/>
</dbReference>
<evidence type="ECO:0000313" key="5">
    <source>
        <dbReference type="EMBL" id="MBE9022156.1"/>
    </source>
</evidence>
<sequence length="617" mass="69027">MGQSIEADFEFVFDGSDVRFISGRSVPLLNDAGNVQEVIGVFWDDTNRKQVESALRQSEERFRLAIENIPDTFVIYDAQRRIQYINAFGVRRSGYSLEALIGHTDEEINPPFVTDAYLPILLRTVETRTLQTGECTINLPSSDPFTIVVTYVPLLNELGEISQILGITHDITERKRAESQLQQNAFYDALTGLPNRALFMERLKYALELALQQENYLFAVLFLDLDRFKVINDSLGHLKGDEFLLAVANRIKVCVRSQDTAARVGGDEFTILLEGILNASDAIQVAQRIQQELAFPFDLGGQQVFTTASIGIALSSTVDYDQPEDVIRDADTAMYRAKTQGKARYELFNPEMYASAVARLQLENDLRRAIEREEFRLFYQPIVSLTSGYIVSFEALVRWQHPKLGLLSPADFIPLAEETGLIVSIGYWVLYEATRQMQTWQVSHCSHSLKKISVNLSVKQFSQPDLTEQIRQILSETGLAPTSVVLEITESVIMENGAQATAILFQLRDLGIELSIDDFGTGYSSLGRLNSLPISILKIDRSFISPINASSKNLEIIEIIITLAHKLGVSAIAEGVETKQQLALLKKLNCESVQGYFFSEPLDSLAATALITANPQW</sequence>
<gene>
    <name evidence="5" type="ORF">IQ276_06830</name>
</gene>
<dbReference type="CDD" id="cd01948">
    <property type="entry name" value="EAL"/>
    <property type="match status" value="1"/>
</dbReference>
<organism evidence="5 6">
    <name type="scientific">Desmonostoc muscorum LEGE 12446</name>
    <dbReference type="NCBI Taxonomy" id="1828758"/>
    <lineage>
        <taxon>Bacteria</taxon>
        <taxon>Bacillati</taxon>
        <taxon>Cyanobacteriota</taxon>
        <taxon>Cyanophyceae</taxon>
        <taxon>Nostocales</taxon>
        <taxon>Nostocaceae</taxon>
        <taxon>Desmonostoc</taxon>
    </lineage>
</organism>
<dbReference type="InterPro" id="IPR029787">
    <property type="entry name" value="Nucleotide_cyclase"/>
</dbReference>
<evidence type="ECO:0000259" key="3">
    <source>
        <dbReference type="PROSITE" id="PS50883"/>
    </source>
</evidence>
<feature type="domain" description="PAC" evidence="2">
    <location>
        <begin position="123"/>
        <end position="183"/>
    </location>
</feature>
<name>A0A8J7D9A6_DESMC</name>
<dbReference type="PROSITE" id="PS50887">
    <property type="entry name" value="GGDEF"/>
    <property type="match status" value="1"/>
</dbReference>
<protein>
    <submittedName>
        <fullName evidence="5">EAL domain-containing protein</fullName>
    </submittedName>
</protein>
<dbReference type="NCBIfam" id="TIGR00254">
    <property type="entry name" value="GGDEF"/>
    <property type="match status" value="1"/>
</dbReference>
<dbReference type="SUPFAM" id="SSF141868">
    <property type="entry name" value="EAL domain-like"/>
    <property type="match status" value="1"/>
</dbReference>
<dbReference type="InterPro" id="IPR035965">
    <property type="entry name" value="PAS-like_dom_sf"/>
</dbReference>
<dbReference type="FunFam" id="3.20.20.450:FF:000001">
    <property type="entry name" value="Cyclic di-GMP phosphodiesterase yahA"/>
    <property type="match status" value="1"/>
</dbReference>
<dbReference type="Proteomes" id="UP000622533">
    <property type="component" value="Unassembled WGS sequence"/>
</dbReference>